<dbReference type="InterPro" id="IPR027277">
    <property type="entry name" value="NadC/ModD"/>
</dbReference>
<dbReference type="Pfam" id="PF02749">
    <property type="entry name" value="QRPTase_N"/>
    <property type="match status" value="1"/>
</dbReference>
<evidence type="ECO:0000313" key="15">
    <source>
        <dbReference type="Proteomes" id="UP000717515"/>
    </source>
</evidence>
<dbReference type="InterPro" id="IPR037128">
    <property type="entry name" value="Quinolinate_PRibosylTase_N_sf"/>
</dbReference>
<dbReference type="Pfam" id="PF01729">
    <property type="entry name" value="QRPTase_C"/>
    <property type="match status" value="1"/>
</dbReference>
<keyword evidence="12" id="KW-0175">Coiled coil</keyword>
<reference evidence="14" key="1">
    <citation type="submission" date="2021-07" db="EMBL/GenBank/DDBJ databases">
        <title>Draft genome of Mortierella alpina, strain LL118, isolated from an aspen leaf litter sample.</title>
        <authorList>
            <person name="Yang S."/>
            <person name="Vinatzer B.A."/>
        </authorList>
    </citation>
    <scope>NUCLEOTIDE SEQUENCE</scope>
    <source>
        <strain evidence="14">LL118</strain>
    </source>
</reference>
<evidence type="ECO:0000256" key="9">
    <source>
        <dbReference type="ARBA" id="ARBA00022679"/>
    </source>
</evidence>
<dbReference type="SMART" id="SM00397">
    <property type="entry name" value="t_SNARE"/>
    <property type="match status" value="1"/>
</dbReference>
<dbReference type="InterPro" id="IPR022412">
    <property type="entry name" value="Quinolinate_PRibosylTrfase_N"/>
</dbReference>
<comment type="caution">
    <text evidence="14">The sequence shown here is derived from an EMBL/GenBank/DDBJ whole genome shotgun (WGS) entry which is preliminary data.</text>
</comment>
<evidence type="ECO:0000256" key="1">
    <source>
        <dbReference type="ARBA" id="ARBA00003237"/>
    </source>
</evidence>
<organism evidence="14 15">
    <name type="scientific">Mortierella alpina</name>
    <name type="common">Oleaginous fungus</name>
    <name type="synonym">Mortierella renispora</name>
    <dbReference type="NCBI Taxonomy" id="64518"/>
    <lineage>
        <taxon>Eukaryota</taxon>
        <taxon>Fungi</taxon>
        <taxon>Fungi incertae sedis</taxon>
        <taxon>Mucoromycota</taxon>
        <taxon>Mortierellomycotina</taxon>
        <taxon>Mortierellomycetes</taxon>
        <taxon>Mortierellales</taxon>
        <taxon>Mortierellaceae</taxon>
        <taxon>Mortierella</taxon>
    </lineage>
</organism>
<dbReference type="InterPro" id="IPR036068">
    <property type="entry name" value="Nicotinate_pribotase-like_C"/>
</dbReference>
<feature type="coiled-coil region" evidence="12">
    <location>
        <begin position="44"/>
        <end position="102"/>
    </location>
</feature>
<keyword evidence="7" id="KW-0662">Pyridine nucleotide biosynthesis</keyword>
<dbReference type="Gene3D" id="1.20.5.110">
    <property type="match status" value="1"/>
</dbReference>
<dbReference type="SUPFAM" id="SSF58038">
    <property type="entry name" value="SNARE fusion complex"/>
    <property type="match status" value="1"/>
</dbReference>
<keyword evidence="9" id="KW-0808">Transferase</keyword>
<evidence type="ECO:0000256" key="7">
    <source>
        <dbReference type="ARBA" id="ARBA00022642"/>
    </source>
</evidence>
<dbReference type="PROSITE" id="PS50192">
    <property type="entry name" value="T_SNARE"/>
    <property type="match status" value="1"/>
</dbReference>
<dbReference type="EC" id="2.4.2.19" evidence="5"/>
<dbReference type="PANTHER" id="PTHR32179">
    <property type="entry name" value="NICOTINATE-NUCLEOTIDE PYROPHOSPHORYLASE [CARBOXYLATING]"/>
    <property type="match status" value="1"/>
</dbReference>
<dbReference type="CDD" id="cd15859">
    <property type="entry name" value="SNARE_SYN8"/>
    <property type="match status" value="1"/>
</dbReference>
<name>A0A9P8A9B6_MORAP</name>
<evidence type="ECO:0000256" key="8">
    <source>
        <dbReference type="ARBA" id="ARBA00022676"/>
    </source>
</evidence>
<dbReference type="FunFam" id="3.20.20.70:FF:000090">
    <property type="entry name" value="Nicotinate-nucleotide pyrophosphorylase [carboxylating]"/>
    <property type="match status" value="1"/>
</dbReference>
<gene>
    <name evidence="14" type="ORF">KVV02_000984</name>
</gene>
<sequence length="512" mass="56400">MEASWGSKLGLIADSTLVTVFERNRCKANGLSSASQDKTIEKNMPRLREGLQQLEAELSQAEQDASVPSKELASREDTLIKLQQQLEKLEALLQDKDDADARAVLLGLNQNSTKHSRAKIVRFSDNEVEVDNLDNSQMLQLHQRIVDDQDQNLDRLSEAIGRQQEIGLMIGDELDTHMDMLEDTDHIVDRTESRLGIARKQLTKVAKGTKGCAPMASSAPPQNNTLNHLLPPNWKTKITEWLQEDIPSFDYGGYVVGEKETTAILYGKSEGIVAGVPFFTEIFEQLGCRVEWHVSEGEVLKPIQNCAHVYGPVRQILIGERTALNMMARCSGIASQAHRLRLLKEKNGFKGVIAGTRKTTPGFRLVEKYGMLVGGADTHRMDLSSMIMLKDNHVWSTGSITAAVQKAKAVGGFALKIEVECRSEEEADEAIAAGADIVMLDNFEGDALKAAAGNIKQRWAAKGRQVLVECSGGVTEQTIERYFCDAIDIISLGSMTQGVSFVDFSLKVQKNA</sequence>
<feature type="domain" description="T-SNARE coiled-coil homology" evidence="13">
    <location>
        <begin position="143"/>
        <end position="205"/>
    </location>
</feature>
<comment type="catalytic activity">
    <reaction evidence="11">
        <text>nicotinate beta-D-ribonucleotide + CO2 + diphosphate = quinolinate + 5-phospho-alpha-D-ribose 1-diphosphate + 2 H(+)</text>
        <dbReference type="Rhea" id="RHEA:12733"/>
        <dbReference type="ChEBI" id="CHEBI:15378"/>
        <dbReference type="ChEBI" id="CHEBI:16526"/>
        <dbReference type="ChEBI" id="CHEBI:29959"/>
        <dbReference type="ChEBI" id="CHEBI:33019"/>
        <dbReference type="ChEBI" id="CHEBI:57502"/>
        <dbReference type="ChEBI" id="CHEBI:58017"/>
        <dbReference type="EC" id="2.4.2.19"/>
    </reaction>
</comment>
<keyword evidence="8" id="KW-0328">Glycosyltransferase</keyword>
<protein>
    <recommendedName>
        <fullName evidence="6">Nicotinate-nucleotide pyrophosphorylase [carboxylating]</fullName>
        <ecNumber evidence="5">2.4.2.19</ecNumber>
    </recommendedName>
    <alternativeName>
        <fullName evidence="10">Quinolinate phosphoribosyltransferase [decarboxylating]</fullName>
    </alternativeName>
</protein>
<dbReference type="InterPro" id="IPR004393">
    <property type="entry name" value="NadC"/>
</dbReference>
<evidence type="ECO:0000313" key="14">
    <source>
        <dbReference type="EMBL" id="KAG9326269.1"/>
    </source>
</evidence>
<evidence type="ECO:0000256" key="6">
    <source>
        <dbReference type="ARBA" id="ARBA00020990"/>
    </source>
</evidence>
<dbReference type="SUPFAM" id="SSF51690">
    <property type="entry name" value="Nicotinate/Quinolinate PRTase C-terminal domain-like"/>
    <property type="match status" value="1"/>
</dbReference>
<proteinExistence type="inferred from homology"/>
<dbReference type="GO" id="GO:0005737">
    <property type="term" value="C:cytoplasm"/>
    <property type="evidence" value="ECO:0007669"/>
    <property type="project" value="TreeGrafter"/>
</dbReference>
<dbReference type="GO" id="GO:0009435">
    <property type="term" value="P:NAD+ biosynthetic process"/>
    <property type="evidence" value="ECO:0007669"/>
    <property type="project" value="InterPro"/>
</dbReference>
<comment type="similarity">
    <text evidence="3">Belongs to the NadC/ModD family.</text>
</comment>
<dbReference type="GO" id="GO:0034213">
    <property type="term" value="P:quinolinate catabolic process"/>
    <property type="evidence" value="ECO:0007669"/>
    <property type="project" value="TreeGrafter"/>
</dbReference>
<dbReference type="InterPro" id="IPR000727">
    <property type="entry name" value="T_SNARE_dom"/>
</dbReference>
<dbReference type="GO" id="GO:0004514">
    <property type="term" value="F:nicotinate-nucleotide diphosphorylase (carboxylating) activity"/>
    <property type="evidence" value="ECO:0007669"/>
    <property type="project" value="UniProtKB-EC"/>
</dbReference>
<dbReference type="SUPFAM" id="SSF54675">
    <property type="entry name" value="Nicotinate/Quinolinate PRTase N-terminal domain-like"/>
    <property type="match status" value="1"/>
</dbReference>
<evidence type="ECO:0000256" key="12">
    <source>
        <dbReference type="SAM" id="Coils"/>
    </source>
</evidence>
<accession>A0A9P8A9B6</accession>
<dbReference type="FunFam" id="3.90.1170.20:FF:000003">
    <property type="entry name" value="Nicotinate-nucleotide pyrophosphorylase [carboxylating]"/>
    <property type="match status" value="1"/>
</dbReference>
<dbReference type="Gene3D" id="3.90.1170.20">
    <property type="entry name" value="Quinolinate phosphoribosyl transferase, N-terminal domain"/>
    <property type="match status" value="1"/>
</dbReference>
<evidence type="ECO:0000256" key="4">
    <source>
        <dbReference type="ARBA" id="ARBA00011218"/>
    </source>
</evidence>
<dbReference type="NCBIfam" id="TIGR00078">
    <property type="entry name" value="nadC"/>
    <property type="match status" value="1"/>
</dbReference>
<evidence type="ECO:0000256" key="2">
    <source>
        <dbReference type="ARBA" id="ARBA00004893"/>
    </source>
</evidence>
<dbReference type="InterPro" id="IPR002638">
    <property type="entry name" value="Quinolinate_PRibosylTrfase_C"/>
</dbReference>
<comment type="function">
    <text evidence="1">Involved in the catabolism of quinolinic acid (QA).</text>
</comment>
<dbReference type="PANTHER" id="PTHR32179:SF3">
    <property type="entry name" value="NICOTINATE-NUCLEOTIDE PYROPHOSPHORYLASE [CARBOXYLATING]"/>
    <property type="match status" value="1"/>
</dbReference>
<dbReference type="Gene3D" id="3.20.20.70">
    <property type="entry name" value="Aldolase class I"/>
    <property type="match status" value="1"/>
</dbReference>
<dbReference type="InterPro" id="IPR013785">
    <property type="entry name" value="Aldolase_TIM"/>
</dbReference>
<comment type="subunit">
    <text evidence="4">Hexamer formed by 3 homodimers.</text>
</comment>
<dbReference type="EMBL" id="JAIFTL010000023">
    <property type="protein sequence ID" value="KAG9326269.1"/>
    <property type="molecule type" value="Genomic_DNA"/>
</dbReference>
<comment type="pathway">
    <text evidence="2">Cofactor biosynthesis; NAD(+) biosynthesis; nicotinate D-ribonucleotide from quinolinate: step 1/1.</text>
</comment>
<evidence type="ECO:0000256" key="10">
    <source>
        <dbReference type="ARBA" id="ARBA00033102"/>
    </source>
</evidence>
<evidence type="ECO:0000256" key="11">
    <source>
        <dbReference type="ARBA" id="ARBA00047445"/>
    </source>
</evidence>
<evidence type="ECO:0000259" key="13">
    <source>
        <dbReference type="PROSITE" id="PS50192"/>
    </source>
</evidence>
<evidence type="ECO:0000256" key="5">
    <source>
        <dbReference type="ARBA" id="ARBA00011944"/>
    </source>
</evidence>
<dbReference type="AlphaFoldDB" id="A0A9P8A9B6"/>
<dbReference type="Proteomes" id="UP000717515">
    <property type="component" value="Unassembled WGS sequence"/>
</dbReference>
<dbReference type="CDD" id="cd01572">
    <property type="entry name" value="QPRTase"/>
    <property type="match status" value="1"/>
</dbReference>
<evidence type="ECO:0000256" key="3">
    <source>
        <dbReference type="ARBA" id="ARBA00009400"/>
    </source>
</evidence>